<reference evidence="1 2" key="1">
    <citation type="submission" date="2018-09" db="EMBL/GenBank/DDBJ databases">
        <authorList>
            <person name="Zhu H."/>
        </authorList>
    </citation>
    <scope>NUCLEOTIDE SEQUENCE [LARGE SCALE GENOMIC DNA]</scope>
    <source>
        <strain evidence="1 2">K1W22B-8</strain>
    </source>
</reference>
<proteinExistence type="predicted"/>
<evidence type="ECO:0000313" key="2">
    <source>
        <dbReference type="Proteomes" id="UP000284605"/>
    </source>
</evidence>
<comment type="caution">
    <text evidence="1">The sequence shown here is derived from an EMBL/GenBank/DDBJ whole genome shotgun (WGS) entry which is preliminary data.</text>
</comment>
<sequence>MGWGFEGHALSVIPAQAGIHRDRDRDRGRACTDMARLLPQWIPACAGMTFCEELADSPPSAKMS</sequence>
<dbReference type="Proteomes" id="UP000284605">
    <property type="component" value="Unassembled WGS sequence"/>
</dbReference>
<gene>
    <name evidence="1" type="ORF">D3874_15440</name>
</gene>
<protein>
    <submittedName>
        <fullName evidence="1">Uncharacterized protein</fullName>
    </submittedName>
</protein>
<dbReference type="AlphaFoldDB" id="A0A418WDY9"/>
<keyword evidence="2" id="KW-1185">Reference proteome</keyword>
<organism evidence="1 2">
    <name type="scientific">Oleomonas cavernae</name>
    <dbReference type="NCBI Taxonomy" id="2320859"/>
    <lineage>
        <taxon>Bacteria</taxon>
        <taxon>Pseudomonadati</taxon>
        <taxon>Pseudomonadota</taxon>
        <taxon>Alphaproteobacteria</taxon>
        <taxon>Acetobacterales</taxon>
        <taxon>Acetobacteraceae</taxon>
        <taxon>Oleomonas</taxon>
    </lineage>
</organism>
<dbReference type="EMBL" id="QYUK01000011">
    <property type="protein sequence ID" value="RJF88235.1"/>
    <property type="molecule type" value="Genomic_DNA"/>
</dbReference>
<name>A0A418WDY9_9PROT</name>
<accession>A0A418WDY9</accession>
<evidence type="ECO:0000313" key="1">
    <source>
        <dbReference type="EMBL" id="RJF88235.1"/>
    </source>
</evidence>